<dbReference type="HOGENOM" id="CLU_927025_0_0_11"/>
<evidence type="ECO:0000313" key="4">
    <source>
        <dbReference type="Proteomes" id="UP000005777"/>
    </source>
</evidence>
<gene>
    <name evidence="3" type="ORF">HMPREF9020_00215</name>
</gene>
<feature type="transmembrane region" description="Helical" evidence="2">
    <location>
        <begin position="108"/>
        <end position="129"/>
    </location>
</feature>
<feature type="transmembrane region" description="Helical" evidence="2">
    <location>
        <begin position="33"/>
        <end position="52"/>
    </location>
</feature>
<feature type="transmembrane region" description="Helical" evidence="2">
    <location>
        <begin position="189"/>
        <end position="209"/>
    </location>
</feature>
<keyword evidence="4" id="KW-1185">Reference proteome</keyword>
<proteinExistence type="predicted"/>
<dbReference type="Proteomes" id="UP000005777">
    <property type="component" value="Unassembled WGS sequence"/>
</dbReference>
<feature type="region of interest" description="Disordered" evidence="1">
    <location>
        <begin position="220"/>
        <end position="302"/>
    </location>
</feature>
<reference evidence="3 4" key="1">
    <citation type="submission" date="2012-01" db="EMBL/GenBank/DDBJ databases">
        <title>The Genome Sequence of Scardovia inopinata F0304.</title>
        <authorList>
            <consortium name="The Broad Institute Genome Sequencing Platform"/>
            <person name="Ward D."/>
            <person name="Earl A."/>
            <person name="Feldgarden M."/>
            <person name="Gevers D."/>
            <person name="Young S."/>
            <person name="Zeng Q."/>
            <person name="Koehrsen M."/>
            <person name="Alvarado L."/>
            <person name="Berlin A.M."/>
            <person name="Borenstein D."/>
            <person name="Chapman S.B."/>
            <person name="Chen Z."/>
            <person name="Engels R."/>
            <person name="Freedman E."/>
            <person name="Gellesch M."/>
            <person name="Goldberg J."/>
            <person name="Griggs A."/>
            <person name="Gujja S."/>
            <person name="Heilman E.R."/>
            <person name="Heiman D.I."/>
            <person name="Hepburn T.A."/>
            <person name="Howarth C."/>
            <person name="Jen D."/>
            <person name="Larson L."/>
            <person name="Mehta T."/>
            <person name="Park D."/>
            <person name="Pearson M."/>
            <person name="Richards J."/>
            <person name="Roberts A."/>
            <person name="Saif S."/>
            <person name="Shea T.D."/>
            <person name="Shenoy N."/>
            <person name="Sisk P."/>
            <person name="Stolte C."/>
            <person name="Sykes S.N."/>
            <person name="Walk T."/>
            <person name="White J."/>
            <person name="Yandava C."/>
            <person name="Izard J."/>
            <person name="Baranova O.V."/>
            <person name="Blanton J.M."/>
            <person name="Tanner A.C."/>
            <person name="Dewhirst F."/>
            <person name="Haas B."/>
            <person name="Nusbaum C."/>
            <person name="Birren B."/>
        </authorList>
    </citation>
    <scope>NUCLEOTIDE SEQUENCE [LARGE SCALE GENOMIC DNA]</scope>
    <source>
        <strain evidence="3 4">F0304</strain>
    </source>
</reference>
<sequence length="302" mass="33226">MTDPAPDGHQTDSGQEDSHRPSAQRTVFSLPTWMYYFFWAFLWLLGFGILAFSTDNYGHPASWGYVLCIICISLSVIFSIIIGYGVSQSHRFRDDPRLAHHIIHGSRIWALTWAVAFLFCELAFNTVAAQYNFNSYGTGIMNCLLISALVGIMYLSGSAIFADTPMFIVGLVLLVETLIIPAFRVPRGYWITAVISGAALLIAGIVDYLTQTKTGHRAKADYKGTVPDSQTKTPSSKKKHRSWAGFFKKKSKGQSPQSPQDQDSAPSQPDTSVTTSSTSVPKSSSASTRSTSRPTSRTSNWD</sequence>
<protein>
    <submittedName>
        <fullName evidence="3">Uncharacterized protein</fullName>
    </submittedName>
</protein>
<keyword evidence="2" id="KW-0812">Transmembrane</keyword>
<feature type="transmembrane region" description="Helical" evidence="2">
    <location>
        <begin position="64"/>
        <end position="87"/>
    </location>
</feature>
<feature type="compositionally biased region" description="Low complexity" evidence="1">
    <location>
        <begin position="253"/>
        <end position="302"/>
    </location>
</feature>
<dbReference type="RefSeq" id="WP_006292555.1">
    <property type="nucleotide sequence ID" value="NZ_GG770225.1"/>
</dbReference>
<evidence type="ECO:0000313" key="3">
    <source>
        <dbReference type="EMBL" id="EFG26593.1"/>
    </source>
</evidence>
<accession>W5IHV0</accession>
<dbReference type="eggNOG" id="ENOG5031HG1">
    <property type="taxonomic scope" value="Bacteria"/>
</dbReference>
<name>W5IHV0_SCAIO</name>
<keyword evidence="2" id="KW-0472">Membrane</keyword>
<feature type="transmembrane region" description="Helical" evidence="2">
    <location>
        <begin position="135"/>
        <end position="155"/>
    </location>
</feature>
<dbReference type="AlphaFoldDB" id="W5IHV0"/>
<keyword evidence="2" id="KW-1133">Transmembrane helix</keyword>
<dbReference type="EMBL" id="ADCX01000002">
    <property type="protein sequence ID" value="EFG26593.1"/>
    <property type="molecule type" value="Genomic_DNA"/>
</dbReference>
<organism evidence="3 4">
    <name type="scientific">Scardovia inopinata F0304</name>
    <dbReference type="NCBI Taxonomy" id="641146"/>
    <lineage>
        <taxon>Bacteria</taxon>
        <taxon>Bacillati</taxon>
        <taxon>Actinomycetota</taxon>
        <taxon>Actinomycetes</taxon>
        <taxon>Bifidobacteriales</taxon>
        <taxon>Bifidobacteriaceae</taxon>
        <taxon>Scardovia</taxon>
    </lineage>
</organism>
<feature type="compositionally biased region" description="Basic residues" evidence="1">
    <location>
        <begin position="235"/>
        <end position="252"/>
    </location>
</feature>
<evidence type="ECO:0000256" key="1">
    <source>
        <dbReference type="SAM" id="MobiDB-lite"/>
    </source>
</evidence>
<comment type="caution">
    <text evidence="3">The sequence shown here is derived from an EMBL/GenBank/DDBJ whole genome shotgun (WGS) entry which is preliminary data.</text>
</comment>
<evidence type="ECO:0000256" key="2">
    <source>
        <dbReference type="SAM" id="Phobius"/>
    </source>
</evidence>
<feature type="region of interest" description="Disordered" evidence="1">
    <location>
        <begin position="1"/>
        <end position="20"/>
    </location>
</feature>
<feature type="transmembrane region" description="Helical" evidence="2">
    <location>
        <begin position="167"/>
        <end position="183"/>
    </location>
</feature>